<dbReference type="Gene3D" id="3.40.50.2300">
    <property type="match status" value="1"/>
</dbReference>
<dbReference type="FunFam" id="3.40.50.2300:FF:000138">
    <property type="entry name" value="Two-component system sensor histidine kinase/response regulator"/>
    <property type="match status" value="1"/>
</dbReference>
<evidence type="ECO:0000256" key="7">
    <source>
        <dbReference type="ARBA" id="ARBA00023125"/>
    </source>
</evidence>
<dbReference type="InterPro" id="IPR004358">
    <property type="entry name" value="Sig_transdc_His_kin-like_C"/>
</dbReference>
<dbReference type="PANTHER" id="PTHR43547:SF2">
    <property type="entry name" value="HYBRID SIGNAL TRANSDUCTION HISTIDINE KINASE C"/>
    <property type="match status" value="1"/>
</dbReference>
<feature type="modified residue" description="4-aspartylphosphate" evidence="9">
    <location>
        <position position="1186"/>
    </location>
</feature>
<organism evidence="14 15">
    <name type="scientific">Arenibacter palladensis</name>
    <dbReference type="NCBI Taxonomy" id="237373"/>
    <lineage>
        <taxon>Bacteria</taxon>
        <taxon>Pseudomonadati</taxon>
        <taxon>Bacteroidota</taxon>
        <taxon>Flavobacteriia</taxon>
        <taxon>Flavobacteriales</taxon>
        <taxon>Flavobacteriaceae</taxon>
        <taxon>Arenibacter</taxon>
    </lineage>
</organism>
<feature type="domain" description="Histidine kinase" evidence="12">
    <location>
        <begin position="859"/>
        <end position="1089"/>
    </location>
</feature>
<evidence type="ECO:0000259" key="11">
    <source>
        <dbReference type="PROSITE" id="PS01124"/>
    </source>
</evidence>
<dbReference type="SUPFAM" id="SSF52172">
    <property type="entry name" value="CheY-like"/>
    <property type="match status" value="1"/>
</dbReference>
<dbReference type="Proteomes" id="UP000184406">
    <property type="component" value="Unassembled WGS sequence"/>
</dbReference>
<name>A0A1M4UD08_9FLAO</name>
<keyword evidence="4" id="KW-0808">Transferase</keyword>
<dbReference type="FunFam" id="1.10.287.130:FF:000045">
    <property type="entry name" value="Two-component system sensor histidine kinase/response regulator"/>
    <property type="match status" value="1"/>
</dbReference>
<evidence type="ECO:0000259" key="12">
    <source>
        <dbReference type="PROSITE" id="PS50109"/>
    </source>
</evidence>
<evidence type="ECO:0000256" key="2">
    <source>
        <dbReference type="ARBA" id="ARBA00012438"/>
    </source>
</evidence>
<dbReference type="PRINTS" id="PR00344">
    <property type="entry name" value="BCTRLSENSOR"/>
</dbReference>
<dbReference type="PROSITE" id="PS50109">
    <property type="entry name" value="HIS_KIN"/>
    <property type="match status" value="1"/>
</dbReference>
<dbReference type="SUPFAM" id="SSF47384">
    <property type="entry name" value="Homodimeric domain of signal transducing histidine kinase"/>
    <property type="match status" value="1"/>
</dbReference>
<evidence type="ECO:0000256" key="6">
    <source>
        <dbReference type="ARBA" id="ARBA00023015"/>
    </source>
</evidence>
<gene>
    <name evidence="14" type="ORF">SAMN03080594_101576</name>
</gene>
<sequence>MILRVYAIILACFLSHSLVGQFNNLKFENLNTIDGLSSSTCAAIFQDSDGFMWFGTIDGLNKYDGYGFEIYRSVLNDSTSISNNRINAISEDKFGNLWVGTSNGLNYLDKKTNRFHRINLYGEQSLSKSPRKIINDLWYELATNTLWVATNNGVIKIDLQDNPSDGKKLSFSYYSNIASNPNSLDNNSVNFIIKDRQNALWFVTNGQYLNRYDPETDNFNRTYINVPEPYELNHLPKNVYIDSNNDFWIGNNLSNIILWTKKDNQFTPLSLVEGDVPIRDFYQDKNGIVWVSTDGHGIFLFEKGNINPIQNILNDPFDPFSIPNDKPSVIYEDKNDILWIGSYDKGVSKLDPTKYFFGHYYYQPNNPKGLNEKIIQAVLQDSKERIWLSAYNGGLNLFDEKNLTYTHYSHEPKNPNSLSSNKILYTFESSSGHIWVCTLDGGVNKFDPELKTFKQYLHNSSDPNSIGESSVWTGVEDNRHRLWFGLRTEGLSLLDPSTGQFKNYKNTAYIENGLASNFVFCLFIDSKNRLLIGTSLGLNYLELDKLEELAPDEMEFSVIKENGIEGTGINYITEDHLGNIWLGTDNGIFKLDEDLKTIRPYTTQNELPNNLVVGIKEDNNHNFWITTKSGLSLLNPITHQFRNFNEHDGLQGLEYQSKSIEKTKDGRIIIGGINGFNIFDPNNFELQSVTKLSPYITSFKLNNTKIYPSDSVNGRVLLNKAINEVGEITLKYDENYISFEFVALNYENPELVQYAYKMDGLDDDFIDTGNNRVVNLSNLKPGDYSFEVKASLDGQWENAESSRIDIKILPPFWQTWWMKIIYIIAGGLLFWTLINFYTLRVKASQRRELDKTKLEFFVNVSHEFRTPLTLILNPVDKILSSVPDSDAVKSSALTIQRSARRLLHLVNQLLDYRKMDVGMSPLQLEKGNIAKFCEDIFSLFETLATRKDLNYSFEADSPNLTTLFDFDKVEKIITNLISNAIKFTERGGSIKVSVNKRSSTDKRKQRFWSKKESLEEYVEIIISDSGVGLDKEQLKNIFSRFYHPDSTTSGTGIGLNFTKALVGIHKGEITVESQRKKGTKFTVKLPLNYDLEPENVENIKNEFLINSMNAVEYEMSIAGSDPTPITKKVKDKNTKLPTVLIVEDNNELRRHLASDLQDEYDIKEAENGRKGLKIAKKIFPDLIISDVMMPKMDGFELCKEIKKDFDTCHIPVLLLTARSLDNDRIEGYESGADGYLAKPFVTSVLKARISNLLATKNRLRERFAEIGGLFPSSEVTSNNIDEVFLDKATKTIIKNISNMDFKQEDLSKELGVGRSQLYRKINSLTGNNPSHFIRTIRLRYASELLQNNQYSIKEVTYMSGFNSTAYFSKTFRELFNMTPTEFMEQKSNVRQN</sequence>
<proteinExistence type="predicted"/>
<dbReference type="Gene3D" id="2.60.40.10">
    <property type="entry name" value="Immunoglobulins"/>
    <property type="match status" value="1"/>
</dbReference>
<keyword evidence="7" id="KW-0238">DNA-binding</keyword>
<reference evidence="15" key="1">
    <citation type="submission" date="2016-11" db="EMBL/GenBank/DDBJ databases">
        <authorList>
            <person name="Varghese N."/>
            <person name="Submissions S."/>
        </authorList>
    </citation>
    <scope>NUCLEOTIDE SEQUENCE [LARGE SCALE GENOMIC DNA]</scope>
    <source>
        <strain evidence="15">DSM 17539</strain>
    </source>
</reference>
<evidence type="ECO:0000256" key="3">
    <source>
        <dbReference type="ARBA" id="ARBA00022553"/>
    </source>
</evidence>
<dbReference type="InterPro" id="IPR011006">
    <property type="entry name" value="CheY-like_superfamily"/>
</dbReference>
<dbReference type="Pfam" id="PF12833">
    <property type="entry name" value="HTH_18"/>
    <property type="match status" value="1"/>
</dbReference>
<dbReference type="Pfam" id="PF00072">
    <property type="entry name" value="Response_reg"/>
    <property type="match status" value="1"/>
</dbReference>
<feature type="transmembrane region" description="Helical" evidence="10">
    <location>
        <begin position="816"/>
        <end position="837"/>
    </location>
</feature>
<feature type="domain" description="HTH araC/xylS-type" evidence="11">
    <location>
        <begin position="1286"/>
        <end position="1385"/>
    </location>
</feature>
<dbReference type="CDD" id="cd00082">
    <property type="entry name" value="HisKA"/>
    <property type="match status" value="1"/>
</dbReference>
<evidence type="ECO:0000256" key="9">
    <source>
        <dbReference type="PROSITE-ProRule" id="PRU00169"/>
    </source>
</evidence>
<dbReference type="InterPro" id="IPR003594">
    <property type="entry name" value="HATPase_dom"/>
</dbReference>
<dbReference type="InterPro" id="IPR018060">
    <property type="entry name" value="HTH_AraC"/>
</dbReference>
<dbReference type="InterPro" id="IPR005467">
    <property type="entry name" value="His_kinase_dom"/>
</dbReference>
<dbReference type="FunFam" id="3.30.565.10:FF:000006">
    <property type="entry name" value="Sensor histidine kinase WalK"/>
    <property type="match status" value="1"/>
</dbReference>
<dbReference type="GO" id="GO:0000155">
    <property type="term" value="F:phosphorelay sensor kinase activity"/>
    <property type="evidence" value="ECO:0007669"/>
    <property type="project" value="InterPro"/>
</dbReference>
<dbReference type="Pfam" id="PF00512">
    <property type="entry name" value="HisKA"/>
    <property type="match status" value="1"/>
</dbReference>
<dbReference type="InterPro" id="IPR036890">
    <property type="entry name" value="HATPase_C_sf"/>
</dbReference>
<evidence type="ECO:0000256" key="1">
    <source>
        <dbReference type="ARBA" id="ARBA00000085"/>
    </source>
</evidence>
<comment type="catalytic activity">
    <reaction evidence="1">
        <text>ATP + protein L-histidine = ADP + protein N-phospho-L-histidine.</text>
        <dbReference type="EC" id="2.7.13.3"/>
    </reaction>
</comment>
<dbReference type="GO" id="GO:0003700">
    <property type="term" value="F:DNA-binding transcription factor activity"/>
    <property type="evidence" value="ECO:0007669"/>
    <property type="project" value="InterPro"/>
</dbReference>
<keyword evidence="10" id="KW-1133">Transmembrane helix</keyword>
<feature type="domain" description="Response regulatory" evidence="13">
    <location>
        <begin position="1138"/>
        <end position="1253"/>
    </location>
</feature>
<dbReference type="CDD" id="cd17574">
    <property type="entry name" value="REC_OmpR"/>
    <property type="match status" value="1"/>
</dbReference>
<dbReference type="InterPro" id="IPR036097">
    <property type="entry name" value="HisK_dim/P_sf"/>
</dbReference>
<dbReference type="Pfam" id="PF02518">
    <property type="entry name" value="HATPase_c"/>
    <property type="match status" value="1"/>
</dbReference>
<evidence type="ECO:0000256" key="4">
    <source>
        <dbReference type="ARBA" id="ARBA00022679"/>
    </source>
</evidence>
<evidence type="ECO:0000256" key="10">
    <source>
        <dbReference type="SAM" id="Phobius"/>
    </source>
</evidence>
<keyword evidence="5" id="KW-0418">Kinase</keyword>
<evidence type="ECO:0000256" key="5">
    <source>
        <dbReference type="ARBA" id="ARBA00022777"/>
    </source>
</evidence>
<keyword evidence="8" id="KW-0804">Transcription</keyword>
<dbReference type="SMART" id="SM00342">
    <property type="entry name" value="HTH_ARAC"/>
    <property type="match status" value="1"/>
</dbReference>
<dbReference type="FunFam" id="2.60.40.10:FF:000791">
    <property type="entry name" value="Two-component system sensor histidine kinase/response regulator"/>
    <property type="match status" value="1"/>
</dbReference>
<dbReference type="PROSITE" id="PS01124">
    <property type="entry name" value="HTH_ARAC_FAMILY_2"/>
    <property type="match status" value="1"/>
</dbReference>
<evidence type="ECO:0000313" key="15">
    <source>
        <dbReference type="Proteomes" id="UP000184406"/>
    </source>
</evidence>
<dbReference type="Gene3D" id="1.10.287.130">
    <property type="match status" value="1"/>
</dbReference>
<dbReference type="InterPro" id="IPR001789">
    <property type="entry name" value="Sig_transdc_resp-reg_receiver"/>
</dbReference>
<dbReference type="InterPro" id="IPR011123">
    <property type="entry name" value="Y_Y_Y"/>
</dbReference>
<evidence type="ECO:0000256" key="8">
    <source>
        <dbReference type="ARBA" id="ARBA00023163"/>
    </source>
</evidence>
<dbReference type="SMART" id="SM00448">
    <property type="entry name" value="REC"/>
    <property type="match status" value="1"/>
</dbReference>
<dbReference type="InterPro" id="IPR013783">
    <property type="entry name" value="Ig-like_fold"/>
</dbReference>
<dbReference type="SMART" id="SM00388">
    <property type="entry name" value="HisKA"/>
    <property type="match status" value="1"/>
</dbReference>
<dbReference type="Pfam" id="PF07495">
    <property type="entry name" value="Y_Y_Y"/>
    <property type="match status" value="1"/>
</dbReference>
<evidence type="ECO:0000259" key="13">
    <source>
        <dbReference type="PROSITE" id="PS50110"/>
    </source>
</evidence>
<dbReference type="Gene3D" id="3.30.565.10">
    <property type="entry name" value="Histidine kinase-like ATPase, C-terminal domain"/>
    <property type="match status" value="1"/>
</dbReference>
<dbReference type="EC" id="2.7.13.3" evidence="2"/>
<keyword evidence="6" id="KW-0805">Transcription regulation</keyword>
<evidence type="ECO:0000313" key="14">
    <source>
        <dbReference type="EMBL" id="SHE54615.1"/>
    </source>
</evidence>
<accession>A0A1M4UD08</accession>
<dbReference type="SUPFAM" id="SSF55874">
    <property type="entry name" value="ATPase domain of HSP90 chaperone/DNA topoisomerase II/histidine kinase"/>
    <property type="match status" value="1"/>
</dbReference>
<dbReference type="Gene3D" id="1.10.10.60">
    <property type="entry name" value="Homeodomain-like"/>
    <property type="match status" value="1"/>
</dbReference>
<dbReference type="PANTHER" id="PTHR43547">
    <property type="entry name" value="TWO-COMPONENT HISTIDINE KINASE"/>
    <property type="match status" value="1"/>
</dbReference>
<dbReference type="SUPFAM" id="SSF46689">
    <property type="entry name" value="Homeodomain-like"/>
    <property type="match status" value="1"/>
</dbReference>
<dbReference type="InterPro" id="IPR011110">
    <property type="entry name" value="Reg_prop"/>
</dbReference>
<dbReference type="EMBL" id="FQUX01000001">
    <property type="protein sequence ID" value="SHE54615.1"/>
    <property type="molecule type" value="Genomic_DNA"/>
</dbReference>
<keyword evidence="10" id="KW-0812">Transmembrane</keyword>
<dbReference type="PROSITE" id="PS50110">
    <property type="entry name" value="RESPONSE_REGULATORY"/>
    <property type="match status" value="1"/>
</dbReference>
<dbReference type="PROSITE" id="PS00041">
    <property type="entry name" value="HTH_ARAC_FAMILY_1"/>
    <property type="match status" value="1"/>
</dbReference>
<keyword evidence="3 9" id="KW-0597">Phosphoprotein</keyword>
<protein>
    <recommendedName>
        <fullName evidence="2">histidine kinase</fullName>
        <ecNumber evidence="2">2.7.13.3</ecNumber>
    </recommendedName>
</protein>
<dbReference type="SUPFAM" id="SSF63829">
    <property type="entry name" value="Calcium-dependent phosphotriesterase"/>
    <property type="match status" value="4"/>
</dbReference>
<keyword evidence="15" id="KW-1185">Reference proteome</keyword>
<keyword evidence="10" id="KW-0472">Membrane</keyword>
<dbReference type="InterPro" id="IPR003661">
    <property type="entry name" value="HisK_dim/P_dom"/>
</dbReference>
<dbReference type="SMART" id="SM00387">
    <property type="entry name" value="HATPase_c"/>
    <property type="match status" value="1"/>
</dbReference>
<dbReference type="GO" id="GO:0043565">
    <property type="term" value="F:sequence-specific DNA binding"/>
    <property type="evidence" value="ECO:0007669"/>
    <property type="project" value="InterPro"/>
</dbReference>
<dbReference type="OrthoDB" id="1522078at2"/>
<dbReference type="RefSeq" id="WP_072860207.1">
    <property type="nucleotide sequence ID" value="NZ_FQUX01000001.1"/>
</dbReference>
<dbReference type="Pfam" id="PF07494">
    <property type="entry name" value="Reg_prop"/>
    <property type="match status" value="3"/>
</dbReference>
<dbReference type="InterPro" id="IPR018062">
    <property type="entry name" value="HTH_AraC-typ_CS"/>
</dbReference>
<dbReference type="Gene3D" id="2.130.10.10">
    <property type="entry name" value="YVTN repeat-like/Quinoprotein amine dehydrogenase"/>
    <property type="match status" value="3"/>
</dbReference>
<dbReference type="InterPro" id="IPR009057">
    <property type="entry name" value="Homeodomain-like_sf"/>
</dbReference>
<dbReference type="InterPro" id="IPR015943">
    <property type="entry name" value="WD40/YVTN_repeat-like_dom_sf"/>
</dbReference>